<evidence type="ECO:0000256" key="1">
    <source>
        <dbReference type="PROSITE-ProRule" id="PRU00325"/>
    </source>
</evidence>
<comment type="caution">
    <text evidence="3">The sequence shown here is derived from an EMBL/GenBank/DDBJ whole genome shotgun (WGS) entry which is preliminary data.</text>
</comment>
<evidence type="ECO:0000259" key="2">
    <source>
        <dbReference type="PROSITE" id="PS50966"/>
    </source>
</evidence>
<organism evidence="3 4">
    <name type="scientific">Nocardioides massiliensis</name>
    <dbReference type="NCBI Taxonomy" id="1325935"/>
    <lineage>
        <taxon>Bacteria</taxon>
        <taxon>Bacillati</taxon>
        <taxon>Actinomycetota</taxon>
        <taxon>Actinomycetes</taxon>
        <taxon>Propionibacteriales</taxon>
        <taxon>Nocardioidaceae</taxon>
        <taxon>Nocardioides</taxon>
    </lineage>
</organism>
<keyword evidence="1" id="KW-0479">Metal-binding</keyword>
<protein>
    <submittedName>
        <fullName evidence="3">Zn finger protein</fullName>
    </submittedName>
</protein>
<reference evidence="3 4" key="1">
    <citation type="submission" date="2023-07" db="EMBL/GenBank/DDBJ databases">
        <title>Sequencing the genomes of 1000 actinobacteria strains.</title>
        <authorList>
            <person name="Klenk H.-P."/>
        </authorList>
    </citation>
    <scope>NUCLEOTIDE SEQUENCE [LARGE SCALE GENOMIC DNA]</scope>
    <source>
        <strain evidence="3 4">GD13</strain>
    </source>
</reference>
<accession>A0ABT9NLF1</accession>
<keyword evidence="1" id="KW-0863">Zinc-finger</keyword>
<gene>
    <name evidence="3" type="ORF">J2S59_001057</name>
</gene>
<name>A0ABT9NLF1_9ACTN</name>
<feature type="domain" description="SWIM-type" evidence="2">
    <location>
        <begin position="131"/>
        <end position="159"/>
    </location>
</feature>
<keyword evidence="1" id="KW-0862">Zinc</keyword>
<dbReference type="InterPro" id="IPR007527">
    <property type="entry name" value="Znf_SWIM"/>
</dbReference>
<dbReference type="PROSITE" id="PS50966">
    <property type="entry name" value="ZF_SWIM"/>
    <property type="match status" value="1"/>
</dbReference>
<dbReference type="PANTHER" id="PTHR38133">
    <property type="entry name" value="SLR1429 PROTEIN"/>
    <property type="match status" value="1"/>
</dbReference>
<sequence length="257" mass="27473">MSPADPTLVHDRFGPRRGAVRATTWWGRAWVRAAEEAAYDERDAKQGRTIARSGKVGAIGVEPGAASAVVEDTTGAHAVRVGLEQLRAGDWEAFLDELAARAGHAAALLAGELPHELMEEVEAAGVEVLPYGSELECVCPCESWVQPCRHALAVIYQLGWWVDEDPFVLLHLRGRSRAEVLAGLNDRYDAREEVVVEDDDPDDRADPGIAEAVRDAAERARMLLGLAEHAPTGDGLADAAVAAYDVAAAALVSPVGR</sequence>
<evidence type="ECO:0000313" key="4">
    <source>
        <dbReference type="Proteomes" id="UP001240447"/>
    </source>
</evidence>
<dbReference type="RefSeq" id="WP_181641935.1">
    <property type="nucleotide sequence ID" value="NZ_CCXJ01000294.1"/>
</dbReference>
<dbReference type="Proteomes" id="UP001240447">
    <property type="component" value="Unassembled WGS sequence"/>
</dbReference>
<keyword evidence="4" id="KW-1185">Reference proteome</keyword>
<evidence type="ECO:0000313" key="3">
    <source>
        <dbReference type="EMBL" id="MDP9821248.1"/>
    </source>
</evidence>
<dbReference type="PANTHER" id="PTHR38133:SF1">
    <property type="entry name" value="SLR1429 PROTEIN"/>
    <property type="match status" value="1"/>
</dbReference>
<dbReference type="EMBL" id="JAUSQM010000001">
    <property type="protein sequence ID" value="MDP9821248.1"/>
    <property type="molecule type" value="Genomic_DNA"/>
</dbReference>
<proteinExistence type="predicted"/>